<comment type="caution">
    <text evidence="1">The sequence shown here is derived from an EMBL/GenBank/DDBJ whole genome shotgun (WGS) entry which is preliminary data.</text>
</comment>
<protein>
    <submittedName>
        <fullName evidence="1">Uncharacterized protein</fullName>
    </submittedName>
</protein>
<dbReference type="Proteomes" id="UP001642720">
    <property type="component" value="Unassembled WGS sequence"/>
</dbReference>
<name>A0ABY2HDT1_9HYPO</name>
<dbReference type="GeneID" id="300573784"/>
<accession>A0ABY2HDT1</accession>
<dbReference type="RefSeq" id="XP_073561873.1">
    <property type="nucleotide sequence ID" value="XM_073699334.1"/>
</dbReference>
<sequence length="420" mass="46204">MSLTICKICSADSFLLTFTPLVGIVRDPFHILLNPVVEEPPLCRRCISSTHHIPEANLIIISPGRDNNLLETSLLQILPTSAKTIILTDPVTAETIRGWRHFDDGTVKTLSPWQDPRPKGRDTVFRLSVSPCYTGGDHGEVTVALIPQKRNDVCTRAAIGITYRPPPSTPSPFRRSVLRTSTTLMQIPPLTPTQLLMSLPKPSLGYLTAKPVPPTPSDTPVLAHFPRNGTTNEGLPVPRIHRQTLSVIFSPRGTPYGSIKPFATSHLVSEAALPLTALIHSFDAESTPRWAIGRRHNGSRSLSPVGQETALALGARSWVRTQGADNNNYNNHYGKAVVALRSKRTRTRTFLRHEVQEMLGRAEAAERRAPLSRKDTPMSSTQILDMSRGEEVTLTSDGVCDVYPAWHHQKSVPGCFGVIQ</sequence>
<gene>
    <name evidence="1" type="ORF">CCMA1212_001926</name>
</gene>
<proteinExistence type="predicted"/>
<dbReference type="EMBL" id="PPTA01000002">
    <property type="protein sequence ID" value="TFB05672.1"/>
    <property type="molecule type" value="Genomic_DNA"/>
</dbReference>
<organism evidence="1 2">
    <name type="scientific">Trichoderma ghanense</name>
    <dbReference type="NCBI Taxonomy" id="65468"/>
    <lineage>
        <taxon>Eukaryota</taxon>
        <taxon>Fungi</taxon>
        <taxon>Dikarya</taxon>
        <taxon>Ascomycota</taxon>
        <taxon>Pezizomycotina</taxon>
        <taxon>Sordariomycetes</taxon>
        <taxon>Hypocreomycetidae</taxon>
        <taxon>Hypocreales</taxon>
        <taxon>Hypocreaceae</taxon>
        <taxon>Trichoderma</taxon>
    </lineage>
</organism>
<evidence type="ECO:0000313" key="2">
    <source>
        <dbReference type="Proteomes" id="UP001642720"/>
    </source>
</evidence>
<evidence type="ECO:0000313" key="1">
    <source>
        <dbReference type="EMBL" id="TFB05672.1"/>
    </source>
</evidence>
<reference evidence="1 2" key="1">
    <citation type="submission" date="2018-01" db="EMBL/GenBank/DDBJ databases">
        <title>Genome characterization of the sugarcane-associated fungus Trichoderma ghanense CCMA-1212 and their application in lignocelulose bioconversion.</title>
        <authorList>
            <person name="Steindorff A.S."/>
            <person name="Mendes T.D."/>
            <person name="Vilela E.S.D."/>
            <person name="Rodrigues D.S."/>
            <person name="Formighieri E.F."/>
            <person name="Melo I.S."/>
            <person name="Favaro L.C.L."/>
        </authorList>
    </citation>
    <scope>NUCLEOTIDE SEQUENCE [LARGE SCALE GENOMIC DNA]</scope>
    <source>
        <strain evidence="1 2">CCMA-1212</strain>
    </source>
</reference>
<keyword evidence="2" id="KW-1185">Reference proteome</keyword>